<dbReference type="PROSITE" id="PS50801">
    <property type="entry name" value="STAS"/>
    <property type="match status" value="1"/>
</dbReference>
<dbReference type="NCBIfam" id="TIGR00377">
    <property type="entry name" value="ant_ant_sig"/>
    <property type="match status" value="1"/>
</dbReference>
<dbReference type="SUPFAM" id="SSF52091">
    <property type="entry name" value="SpoIIaa-like"/>
    <property type="match status" value="1"/>
</dbReference>
<dbReference type="InterPro" id="IPR003658">
    <property type="entry name" value="Anti-sigma_ant"/>
</dbReference>
<evidence type="ECO:0000313" key="5">
    <source>
        <dbReference type="Proteomes" id="UP001501676"/>
    </source>
</evidence>
<evidence type="ECO:0000259" key="3">
    <source>
        <dbReference type="PROSITE" id="PS50801"/>
    </source>
</evidence>
<dbReference type="InterPro" id="IPR036513">
    <property type="entry name" value="STAS_dom_sf"/>
</dbReference>
<name>A0ABP6T483_9ACTN</name>
<dbReference type="PANTHER" id="PTHR33495">
    <property type="entry name" value="ANTI-SIGMA FACTOR ANTAGONIST TM_1081-RELATED-RELATED"/>
    <property type="match status" value="1"/>
</dbReference>
<dbReference type="PANTHER" id="PTHR33495:SF2">
    <property type="entry name" value="ANTI-SIGMA FACTOR ANTAGONIST TM_1081-RELATED"/>
    <property type="match status" value="1"/>
</dbReference>
<evidence type="ECO:0000256" key="1">
    <source>
        <dbReference type="ARBA" id="ARBA00009013"/>
    </source>
</evidence>
<keyword evidence="5" id="KW-1185">Reference proteome</keyword>
<protein>
    <recommendedName>
        <fullName evidence="2">Anti-sigma factor antagonist</fullName>
    </recommendedName>
</protein>
<dbReference type="Proteomes" id="UP001501676">
    <property type="component" value="Unassembled WGS sequence"/>
</dbReference>
<dbReference type="Gene3D" id="3.30.750.24">
    <property type="entry name" value="STAS domain"/>
    <property type="match status" value="1"/>
</dbReference>
<accession>A0ABP6T483</accession>
<dbReference type="CDD" id="cd07043">
    <property type="entry name" value="STAS_anti-anti-sigma_factors"/>
    <property type="match status" value="1"/>
</dbReference>
<dbReference type="RefSeq" id="WP_345731142.1">
    <property type="nucleotide sequence ID" value="NZ_BAAAYN010000038.1"/>
</dbReference>
<comment type="similarity">
    <text evidence="1 2">Belongs to the anti-sigma-factor antagonist family.</text>
</comment>
<sequence>MADPPQFGASVPFAVSVRHLDRIVCCALEGELDHQTAPILLDAVGDLAEGTVEVVVLDCTKLAFVDACGLTALLRTRASVAAVGAELTVANPPTLLCRILAATSLAEVLPVADDRLLATLATAGR</sequence>
<proteinExistence type="inferred from homology"/>
<evidence type="ECO:0000313" key="4">
    <source>
        <dbReference type="EMBL" id="GAA3392652.1"/>
    </source>
</evidence>
<dbReference type="Pfam" id="PF01740">
    <property type="entry name" value="STAS"/>
    <property type="match status" value="1"/>
</dbReference>
<organism evidence="4 5">
    <name type="scientific">Cryptosporangium minutisporangium</name>
    <dbReference type="NCBI Taxonomy" id="113569"/>
    <lineage>
        <taxon>Bacteria</taxon>
        <taxon>Bacillati</taxon>
        <taxon>Actinomycetota</taxon>
        <taxon>Actinomycetes</taxon>
        <taxon>Cryptosporangiales</taxon>
        <taxon>Cryptosporangiaceae</taxon>
        <taxon>Cryptosporangium</taxon>
    </lineage>
</organism>
<dbReference type="EMBL" id="BAAAYN010000038">
    <property type="protein sequence ID" value="GAA3392652.1"/>
    <property type="molecule type" value="Genomic_DNA"/>
</dbReference>
<gene>
    <name evidence="4" type="ORF">GCM10020369_55210</name>
</gene>
<feature type="domain" description="STAS" evidence="3">
    <location>
        <begin position="13"/>
        <end position="125"/>
    </location>
</feature>
<comment type="caution">
    <text evidence="4">The sequence shown here is derived from an EMBL/GenBank/DDBJ whole genome shotgun (WGS) entry which is preliminary data.</text>
</comment>
<dbReference type="InterPro" id="IPR002645">
    <property type="entry name" value="STAS_dom"/>
</dbReference>
<evidence type="ECO:0000256" key="2">
    <source>
        <dbReference type="RuleBase" id="RU003749"/>
    </source>
</evidence>
<reference evidence="5" key="1">
    <citation type="journal article" date="2019" name="Int. J. Syst. Evol. Microbiol.">
        <title>The Global Catalogue of Microorganisms (GCM) 10K type strain sequencing project: providing services to taxonomists for standard genome sequencing and annotation.</title>
        <authorList>
            <consortium name="The Broad Institute Genomics Platform"/>
            <consortium name="The Broad Institute Genome Sequencing Center for Infectious Disease"/>
            <person name="Wu L."/>
            <person name="Ma J."/>
        </authorList>
    </citation>
    <scope>NUCLEOTIDE SEQUENCE [LARGE SCALE GENOMIC DNA]</scope>
    <source>
        <strain evidence="5">JCM 9458</strain>
    </source>
</reference>